<dbReference type="Proteomes" id="UP000784294">
    <property type="component" value="Unassembled WGS sequence"/>
</dbReference>
<dbReference type="AlphaFoldDB" id="A0A3S5A0B6"/>
<evidence type="ECO:0000313" key="1">
    <source>
        <dbReference type="EMBL" id="VEL08572.1"/>
    </source>
</evidence>
<reference evidence="1" key="1">
    <citation type="submission" date="2018-11" db="EMBL/GenBank/DDBJ databases">
        <authorList>
            <consortium name="Pathogen Informatics"/>
        </authorList>
    </citation>
    <scope>NUCLEOTIDE SEQUENCE</scope>
</reference>
<organism evidence="1 2">
    <name type="scientific">Protopolystoma xenopodis</name>
    <dbReference type="NCBI Taxonomy" id="117903"/>
    <lineage>
        <taxon>Eukaryota</taxon>
        <taxon>Metazoa</taxon>
        <taxon>Spiralia</taxon>
        <taxon>Lophotrochozoa</taxon>
        <taxon>Platyhelminthes</taxon>
        <taxon>Monogenea</taxon>
        <taxon>Polyopisthocotylea</taxon>
        <taxon>Polystomatidea</taxon>
        <taxon>Polystomatidae</taxon>
        <taxon>Protopolystoma</taxon>
    </lineage>
</organism>
<dbReference type="EMBL" id="CAAALY010004286">
    <property type="protein sequence ID" value="VEL08572.1"/>
    <property type="molecule type" value="Genomic_DNA"/>
</dbReference>
<comment type="caution">
    <text evidence="1">The sequence shown here is derived from an EMBL/GenBank/DDBJ whole genome shotgun (WGS) entry which is preliminary data.</text>
</comment>
<protein>
    <submittedName>
        <fullName evidence="1">Uncharacterized protein</fullName>
    </submittedName>
</protein>
<proteinExistence type="predicted"/>
<evidence type="ECO:0000313" key="2">
    <source>
        <dbReference type="Proteomes" id="UP000784294"/>
    </source>
</evidence>
<sequence>MRKSFLGCSNKWSPNNQAPVHTCDCLSVRISSSEHVYTLTELPVPSVSSGYREWSHVSLFERPTARSTVGMRAQTFDKTIGKKDMEFSVPVVYSSRHSFQPMLQIVWREAREQTETELVIGHVKRAAGTQPKRIQFKFYAQLMGFMLDVSASASWPQVTKATQGVLSIRSFRLCSLILFEKR</sequence>
<name>A0A3S5A0B6_9PLAT</name>
<gene>
    <name evidence="1" type="ORF">PXEA_LOCUS2012</name>
</gene>
<accession>A0A3S5A0B6</accession>
<keyword evidence="2" id="KW-1185">Reference proteome</keyword>